<dbReference type="STRING" id="74557.A0A1V9ZVJ6"/>
<evidence type="ECO:0000256" key="4">
    <source>
        <dbReference type="ARBA" id="ARBA00023211"/>
    </source>
</evidence>
<evidence type="ECO:0000256" key="3">
    <source>
        <dbReference type="ARBA" id="ARBA00022801"/>
    </source>
</evidence>
<dbReference type="GO" id="GO:0005737">
    <property type="term" value="C:cytoplasm"/>
    <property type="evidence" value="ECO:0007669"/>
    <property type="project" value="InterPro"/>
</dbReference>
<evidence type="ECO:0000256" key="2">
    <source>
        <dbReference type="ARBA" id="ARBA00022723"/>
    </source>
</evidence>
<keyword evidence="4" id="KW-0464">Manganese</keyword>
<evidence type="ECO:0000313" key="7">
    <source>
        <dbReference type="Proteomes" id="UP000243217"/>
    </source>
</evidence>
<dbReference type="GO" id="GO:0004309">
    <property type="term" value="F:exopolyphosphatase activity"/>
    <property type="evidence" value="ECO:0007669"/>
    <property type="project" value="TreeGrafter"/>
</dbReference>
<dbReference type="PANTHER" id="PTHR12112:SF39">
    <property type="entry name" value="EG:152A3.5 PROTEIN (FBGN0003116_PN PROTEIN)"/>
    <property type="match status" value="1"/>
</dbReference>
<dbReference type="InterPro" id="IPR001667">
    <property type="entry name" value="DDH_dom"/>
</dbReference>
<dbReference type="Pfam" id="PF01368">
    <property type="entry name" value="DHH"/>
    <property type="match status" value="1"/>
</dbReference>
<proteinExistence type="predicted"/>
<feature type="domain" description="DHHA2" evidence="5">
    <location>
        <begin position="229"/>
        <end position="373"/>
    </location>
</feature>
<comment type="cofactor">
    <cofactor evidence="1">
        <name>Mn(2+)</name>
        <dbReference type="ChEBI" id="CHEBI:29035"/>
    </cofactor>
</comment>
<evidence type="ECO:0000259" key="5">
    <source>
        <dbReference type="SMART" id="SM01131"/>
    </source>
</evidence>
<name>A0A1V9ZVJ6_9STRA</name>
<dbReference type="SUPFAM" id="SSF64182">
    <property type="entry name" value="DHH phosphoesterases"/>
    <property type="match status" value="1"/>
</dbReference>
<sequence>MRLGTVHAEGLNAFLRQARHAALESSKPTGLIVVMGNEACDADSMVSSLVHAFRRPKVDNRIILPVMSVNRCEFALRCEVSALFHAANIDIEALVFQDEIDLKAFHASNALKLILTDHNKLKQEYEALDSAVMEIIDHHDDLGAHTHVVLRDIAFKRTEKGGQALVGSACTLIAERITEYQPLEATLLLGVIALDTMNMDPKAKKGTERDLAVLNCLDKLTLVPREELYAWLVHEKFSPENWKQFTFNNCLIYDFKQFEISATKYGCSSILVPLSTFWSKTTSPVEEVELYRARLNLAFVIVQSLVQTSDGPERQFLLYCPDEALKEALTRFLVEDTAMGLTSVAIDSDVNAFNQANIAMSRKQVVPLLVTLSTAFFQGLPSLLHHAMTIDKKIDAPPPLPPAFQATFTEVFDGFPAPLSTGAWYYHYEANGSHQWRADHYAPQRNNFCSCAKPGEFSTCELYFDPDGLYIHFPSLDDCCRLCTAESGCSPLKPDWLLSSAFTRSPGYDIIHGRKCYQYCTPGAVFNDCMSFDSTGIPCQYSETATFVKELTIIHNLTFTSWSPKLTDHSKHITLAHHLFYKWCPDMLRFVLDVISLYNALNPANTSDDIGSSVYDPLPPPPFPSEVHATFVETYEGYDVPESTGSWFYQYHRHGNKNWRVDHDEPQNNNFCACADPNTTSSCSLYFTNGNMYVNFPDLDDKCCRLCDATTAGCGVLEPDWLSASSPVSTGVDMIDGRICYQFCTPGYQFLDCMSYDDYGMPCRYSETWAPSSDTLIVHNLTFTSWFVHTQAPSIFEIPDTCNQDCPNMFPMCMAPST</sequence>
<dbReference type="EMBL" id="JNBS01001299">
    <property type="protein sequence ID" value="OQS02027.1"/>
    <property type="molecule type" value="Genomic_DNA"/>
</dbReference>
<dbReference type="OrthoDB" id="374045at2759"/>
<protein>
    <recommendedName>
        <fullName evidence="5">DHHA2 domain-containing protein</fullName>
    </recommendedName>
</protein>
<dbReference type="InterPro" id="IPR038763">
    <property type="entry name" value="DHH_sf"/>
</dbReference>
<dbReference type="Gene3D" id="3.10.310.20">
    <property type="entry name" value="DHHA2 domain"/>
    <property type="match status" value="1"/>
</dbReference>
<dbReference type="Gene3D" id="3.90.1640.10">
    <property type="entry name" value="inorganic pyrophosphatase (n-terminal core)"/>
    <property type="match status" value="1"/>
</dbReference>
<dbReference type="GO" id="GO:0046872">
    <property type="term" value="F:metal ion binding"/>
    <property type="evidence" value="ECO:0007669"/>
    <property type="project" value="UniProtKB-KW"/>
</dbReference>
<evidence type="ECO:0000256" key="1">
    <source>
        <dbReference type="ARBA" id="ARBA00001936"/>
    </source>
</evidence>
<keyword evidence="3" id="KW-0378">Hydrolase</keyword>
<organism evidence="6 7">
    <name type="scientific">Thraustotheca clavata</name>
    <dbReference type="NCBI Taxonomy" id="74557"/>
    <lineage>
        <taxon>Eukaryota</taxon>
        <taxon>Sar</taxon>
        <taxon>Stramenopiles</taxon>
        <taxon>Oomycota</taxon>
        <taxon>Saprolegniomycetes</taxon>
        <taxon>Saprolegniales</taxon>
        <taxon>Achlyaceae</taxon>
        <taxon>Thraustotheca</taxon>
    </lineage>
</organism>
<dbReference type="InterPro" id="IPR038222">
    <property type="entry name" value="DHHA2_dom_sf"/>
</dbReference>
<reference evidence="6 7" key="1">
    <citation type="journal article" date="2014" name="Genome Biol. Evol.">
        <title>The secreted proteins of Achlya hypogyna and Thraustotheca clavata identify the ancestral oomycete secretome and reveal gene acquisitions by horizontal gene transfer.</title>
        <authorList>
            <person name="Misner I."/>
            <person name="Blouin N."/>
            <person name="Leonard G."/>
            <person name="Richards T.A."/>
            <person name="Lane C.E."/>
        </authorList>
    </citation>
    <scope>NUCLEOTIDE SEQUENCE [LARGE SCALE GENOMIC DNA]</scope>
    <source>
        <strain evidence="6 7">ATCC 34112</strain>
    </source>
</reference>
<dbReference type="InterPro" id="IPR004097">
    <property type="entry name" value="DHHA2"/>
</dbReference>
<dbReference type="Pfam" id="PF02833">
    <property type="entry name" value="DHHA2"/>
    <property type="match status" value="1"/>
</dbReference>
<keyword evidence="7" id="KW-1185">Reference proteome</keyword>
<dbReference type="PANTHER" id="PTHR12112">
    <property type="entry name" value="BNIP - RELATED"/>
    <property type="match status" value="1"/>
</dbReference>
<dbReference type="Proteomes" id="UP000243217">
    <property type="component" value="Unassembled WGS sequence"/>
</dbReference>
<evidence type="ECO:0000313" key="6">
    <source>
        <dbReference type="EMBL" id="OQS02027.1"/>
    </source>
</evidence>
<comment type="caution">
    <text evidence="6">The sequence shown here is derived from an EMBL/GenBank/DDBJ whole genome shotgun (WGS) entry which is preliminary data.</text>
</comment>
<keyword evidence="2" id="KW-0479">Metal-binding</keyword>
<dbReference type="AlphaFoldDB" id="A0A1V9ZVJ6"/>
<accession>A0A1V9ZVJ6</accession>
<gene>
    <name evidence="6" type="ORF">THRCLA_05567</name>
</gene>
<dbReference type="SMART" id="SM01131">
    <property type="entry name" value="DHHA2"/>
    <property type="match status" value="1"/>
</dbReference>